<dbReference type="EC" id="4.1.3.3" evidence="2"/>
<evidence type="ECO:0000313" key="2">
    <source>
        <dbReference type="EMBL" id="XBH03209.1"/>
    </source>
</evidence>
<dbReference type="EC" id="4.3.3.7" evidence="2"/>
<dbReference type="PANTHER" id="PTHR12128:SF19">
    <property type="entry name" value="5-DEHYDRO-4-DEOXYGLUCARATE DEHYDRATASE 2-RELATED"/>
    <property type="match status" value="1"/>
</dbReference>
<dbReference type="GO" id="GO:0008747">
    <property type="term" value="F:N-acetylneuraminate lyase activity"/>
    <property type="evidence" value="ECO:0007669"/>
    <property type="project" value="UniProtKB-EC"/>
</dbReference>
<name>A0AAU7CD90_9BACT</name>
<gene>
    <name evidence="2" type="ORF">V5E97_33620</name>
</gene>
<dbReference type="Gene3D" id="3.20.20.70">
    <property type="entry name" value="Aldolase class I"/>
    <property type="match status" value="1"/>
</dbReference>
<dbReference type="SUPFAM" id="SSF51569">
    <property type="entry name" value="Aldolase"/>
    <property type="match status" value="1"/>
</dbReference>
<evidence type="ECO:0000256" key="1">
    <source>
        <dbReference type="ARBA" id="ARBA00023239"/>
    </source>
</evidence>
<dbReference type="CDD" id="cd00408">
    <property type="entry name" value="DHDPS-like"/>
    <property type="match status" value="1"/>
</dbReference>
<dbReference type="InterPro" id="IPR013785">
    <property type="entry name" value="Aldolase_TIM"/>
</dbReference>
<dbReference type="EC" id="4.2.1.41" evidence="2"/>
<sequence length="234" mass="25353">MVRRAVGDDAVVLAPIGLGISHALAIGRAAIDVGADALLVMHPIHPYLGDSGLRDYFQALMVALPLPFLAYKKGPFPSDDLLGELAATGRLVGVKYAVNDIDAVTRFIQNYGARVGVYCGTAERFAPFFHLAGARGYTSGAGNLCPRLTLALHTALEDGNYPRAMELLRILRPIEDYRARFGDSYNISMLKVAIPMIGRDFGPPRPPQRRLSPGDESEIKALLEPILAAEAKLW</sequence>
<dbReference type="Pfam" id="PF00701">
    <property type="entry name" value="DHDPS"/>
    <property type="match status" value="1"/>
</dbReference>
<reference evidence="2" key="1">
    <citation type="submission" date="2024-05" db="EMBL/GenBank/DDBJ databases">
        <title>Planctomycetes of the genus Singulisphaera possess chitinolytic capabilities.</title>
        <authorList>
            <person name="Ivanova A."/>
        </authorList>
    </citation>
    <scope>NUCLEOTIDE SEQUENCE</scope>
    <source>
        <strain evidence="2">Ch08T</strain>
    </source>
</reference>
<dbReference type="InterPro" id="IPR002220">
    <property type="entry name" value="DapA-like"/>
</dbReference>
<keyword evidence="1 2" id="KW-0456">Lyase</keyword>
<protein>
    <submittedName>
        <fullName evidence="2">Dihydrodipicolinate synthase family protein</fullName>
        <ecNumber evidence="2">4.1.3.3</ecNumber>
        <ecNumber evidence="2">4.2.1.41</ecNumber>
        <ecNumber evidence="2">4.3.3.7</ecNumber>
    </submittedName>
</protein>
<dbReference type="RefSeq" id="WP_406695942.1">
    <property type="nucleotide sequence ID" value="NZ_CP155447.1"/>
</dbReference>
<dbReference type="GO" id="GO:0047448">
    <property type="term" value="F:5-dehydro-4-deoxyglucarate dehydratase activity"/>
    <property type="evidence" value="ECO:0007669"/>
    <property type="project" value="UniProtKB-EC"/>
</dbReference>
<dbReference type="EMBL" id="CP155447">
    <property type="protein sequence ID" value="XBH03209.1"/>
    <property type="molecule type" value="Genomic_DNA"/>
</dbReference>
<accession>A0AAU7CD90</accession>
<proteinExistence type="predicted"/>
<dbReference type="PANTHER" id="PTHR12128">
    <property type="entry name" value="DIHYDRODIPICOLINATE SYNTHASE"/>
    <property type="match status" value="1"/>
</dbReference>
<dbReference type="AlphaFoldDB" id="A0AAU7CD90"/>
<dbReference type="SMART" id="SM01130">
    <property type="entry name" value="DHDPS"/>
    <property type="match status" value="1"/>
</dbReference>
<organism evidence="2">
    <name type="scientific">Singulisphaera sp. Ch08</name>
    <dbReference type="NCBI Taxonomy" id="3120278"/>
    <lineage>
        <taxon>Bacteria</taxon>
        <taxon>Pseudomonadati</taxon>
        <taxon>Planctomycetota</taxon>
        <taxon>Planctomycetia</taxon>
        <taxon>Isosphaerales</taxon>
        <taxon>Isosphaeraceae</taxon>
        <taxon>Singulisphaera</taxon>
    </lineage>
</organism>
<dbReference type="GO" id="GO:0008840">
    <property type="term" value="F:4-hydroxy-tetrahydrodipicolinate synthase activity"/>
    <property type="evidence" value="ECO:0007669"/>
    <property type="project" value="UniProtKB-EC"/>
</dbReference>